<reference evidence="2 3" key="1">
    <citation type="submission" date="2019-05" db="EMBL/GenBank/DDBJ databases">
        <title>Another draft genome of Portunus trituberculatus and its Hox gene families provides insights of decapod evolution.</title>
        <authorList>
            <person name="Jeong J.-H."/>
            <person name="Song I."/>
            <person name="Kim S."/>
            <person name="Choi T."/>
            <person name="Kim D."/>
            <person name="Ryu S."/>
            <person name="Kim W."/>
        </authorList>
    </citation>
    <scope>NUCLEOTIDE SEQUENCE [LARGE SCALE GENOMIC DNA]</scope>
    <source>
        <tissue evidence="2">Muscle</tissue>
    </source>
</reference>
<sequence>MTWIDEPAGYSGSPRLHITRRQQTPHLLPESLVVELQSFRSIKGAFVGVCILHMPGLVGEEEEEERDRRTATRRERMVMGGRKRGENE</sequence>
<protein>
    <submittedName>
        <fullName evidence="2">Uncharacterized protein</fullName>
    </submittedName>
</protein>
<comment type="caution">
    <text evidence="2">The sequence shown here is derived from an EMBL/GenBank/DDBJ whole genome shotgun (WGS) entry which is preliminary data.</text>
</comment>
<dbReference type="Proteomes" id="UP000324222">
    <property type="component" value="Unassembled WGS sequence"/>
</dbReference>
<feature type="region of interest" description="Disordered" evidence="1">
    <location>
        <begin position="59"/>
        <end position="88"/>
    </location>
</feature>
<evidence type="ECO:0000256" key="1">
    <source>
        <dbReference type="SAM" id="MobiDB-lite"/>
    </source>
</evidence>
<proteinExistence type="predicted"/>
<feature type="compositionally biased region" description="Basic and acidic residues" evidence="1">
    <location>
        <begin position="66"/>
        <end position="88"/>
    </location>
</feature>
<organism evidence="2 3">
    <name type="scientific">Portunus trituberculatus</name>
    <name type="common">Swimming crab</name>
    <name type="synonym">Neptunus trituberculatus</name>
    <dbReference type="NCBI Taxonomy" id="210409"/>
    <lineage>
        <taxon>Eukaryota</taxon>
        <taxon>Metazoa</taxon>
        <taxon>Ecdysozoa</taxon>
        <taxon>Arthropoda</taxon>
        <taxon>Crustacea</taxon>
        <taxon>Multicrustacea</taxon>
        <taxon>Malacostraca</taxon>
        <taxon>Eumalacostraca</taxon>
        <taxon>Eucarida</taxon>
        <taxon>Decapoda</taxon>
        <taxon>Pleocyemata</taxon>
        <taxon>Brachyura</taxon>
        <taxon>Eubrachyura</taxon>
        <taxon>Portunoidea</taxon>
        <taxon>Portunidae</taxon>
        <taxon>Portuninae</taxon>
        <taxon>Portunus</taxon>
    </lineage>
</organism>
<accession>A0A5B7FY87</accession>
<gene>
    <name evidence="2" type="ORF">E2C01_046565</name>
</gene>
<name>A0A5B7FY87_PORTR</name>
<dbReference type="AlphaFoldDB" id="A0A5B7FY87"/>
<evidence type="ECO:0000313" key="3">
    <source>
        <dbReference type="Proteomes" id="UP000324222"/>
    </source>
</evidence>
<evidence type="ECO:0000313" key="2">
    <source>
        <dbReference type="EMBL" id="MPC52690.1"/>
    </source>
</evidence>
<dbReference type="EMBL" id="VSRR010011079">
    <property type="protein sequence ID" value="MPC52690.1"/>
    <property type="molecule type" value="Genomic_DNA"/>
</dbReference>
<keyword evidence="3" id="KW-1185">Reference proteome</keyword>